<feature type="region of interest" description="Disordered" evidence="2">
    <location>
        <begin position="445"/>
        <end position="474"/>
    </location>
</feature>
<feature type="transmembrane region" description="Helical" evidence="3">
    <location>
        <begin position="414"/>
        <end position="434"/>
    </location>
</feature>
<feature type="compositionally biased region" description="Low complexity" evidence="2">
    <location>
        <begin position="445"/>
        <end position="463"/>
    </location>
</feature>
<name>A0A812YDS9_SYMPI</name>
<evidence type="ECO:0000256" key="4">
    <source>
        <dbReference type="SAM" id="SignalP"/>
    </source>
</evidence>
<comment type="caution">
    <text evidence="5">The sequence shown here is derived from an EMBL/GenBank/DDBJ whole genome shotgun (WGS) entry which is preliminary data.</text>
</comment>
<sequence>MNRGSWMTTWTSLARRTMIPILRLLWRWTNLKHYQHEEYTTFRTSNYLQNLKSNHVQNLKPNHVQNLKSNHVQQPATGHEVLEGVNKARRLEGLPPITSQTTTTMASNARTMPDVDEEDDALLVATEVHDRNLSRAEEQALFDVAKEDALKPWILNHAWEPADSSSAQPEEAVPARLEWAKACWHLMLFPNADPQSDELARMFGSFVVTDAKSLYYAANSMSAGLKLSERRSAIELSGTNERLKAMGGHWKWCNSSQQLADGLTKASARALCLEAFARGMVSLKFDEGMVAAKKIKPEAKQAEVEELEQAARQLRDGQVPAAPRRLRGEGEGEETLALELSVRCRLQGCDKEVPHPELGQRFCSRRHYYKSLGGDTERARAIVAATVLASQFESAEGLGDSDEVTVVLVVDHRWFAAILALLVMVFMIVLWLCVARRTTWTFSATSSTTASSTSSSNQATSSTRDAQVQARDMTNPEAERLRDELIRRNGECHRLGLVGDRVRAEAERLRASLSESNNRVLELEQQLRDLQNQVVLQENPRELFVTATGHRYHLNSNCGHIRGHRTIKRLTPCDDCSR</sequence>
<feature type="chain" id="PRO_5032626390" evidence="4">
    <location>
        <begin position="17"/>
        <end position="578"/>
    </location>
</feature>
<evidence type="ECO:0000256" key="2">
    <source>
        <dbReference type="SAM" id="MobiDB-lite"/>
    </source>
</evidence>
<keyword evidence="3" id="KW-1133">Transmembrane helix</keyword>
<organism evidence="5 6">
    <name type="scientific">Symbiodinium pilosum</name>
    <name type="common">Dinoflagellate</name>
    <dbReference type="NCBI Taxonomy" id="2952"/>
    <lineage>
        <taxon>Eukaryota</taxon>
        <taxon>Sar</taxon>
        <taxon>Alveolata</taxon>
        <taxon>Dinophyceae</taxon>
        <taxon>Suessiales</taxon>
        <taxon>Symbiodiniaceae</taxon>
        <taxon>Symbiodinium</taxon>
    </lineage>
</organism>
<keyword evidence="1" id="KW-0175">Coiled coil</keyword>
<feature type="coiled-coil region" evidence="1">
    <location>
        <begin position="506"/>
        <end position="533"/>
    </location>
</feature>
<evidence type="ECO:0000256" key="1">
    <source>
        <dbReference type="SAM" id="Coils"/>
    </source>
</evidence>
<keyword evidence="4" id="KW-0732">Signal</keyword>
<dbReference type="OrthoDB" id="10679995at2759"/>
<protein>
    <submittedName>
        <fullName evidence="5">Uncharacterized protein</fullName>
    </submittedName>
</protein>
<feature type="signal peptide" evidence="4">
    <location>
        <begin position="1"/>
        <end position="16"/>
    </location>
</feature>
<reference evidence="5" key="1">
    <citation type="submission" date="2021-02" db="EMBL/GenBank/DDBJ databases">
        <authorList>
            <person name="Dougan E. K."/>
            <person name="Rhodes N."/>
            <person name="Thang M."/>
            <person name="Chan C."/>
        </authorList>
    </citation>
    <scope>NUCLEOTIDE SEQUENCE</scope>
</reference>
<evidence type="ECO:0000313" key="6">
    <source>
        <dbReference type="Proteomes" id="UP000649617"/>
    </source>
</evidence>
<evidence type="ECO:0000313" key="5">
    <source>
        <dbReference type="EMBL" id="CAE7771381.1"/>
    </source>
</evidence>
<keyword evidence="3" id="KW-0812">Transmembrane</keyword>
<evidence type="ECO:0000256" key="3">
    <source>
        <dbReference type="SAM" id="Phobius"/>
    </source>
</evidence>
<accession>A0A812YDS9</accession>
<dbReference type="AlphaFoldDB" id="A0A812YDS9"/>
<dbReference type="EMBL" id="CAJNIZ010047593">
    <property type="protein sequence ID" value="CAE7771381.1"/>
    <property type="molecule type" value="Genomic_DNA"/>
</dbReference>
<dbReference type="Proteomes" id="UP000649617">
    <property type="component" value="Unassembled WGS sequence"/>
</dbReference>
<proteinExistence type="predicted"/>
<keyword evidence="3" id="KW-0472">Membrane</keyword>
<gene>
    <name evidence="5" type="ORF">SPIL2461_LOCUS22734</name>
</gene>
<keyword evidence="6" id="KW-1185">Reference proteome</keyword>